<name>A0A0M2SM10_9BACI</name>
<dbReference type="Pfam" id="PF00703">
    <property type="entry name" value="Glyco_hydro_2"/>
    <property type="match status" value="1"/>
</dbReference>
<comment type="similarity">
    <text evidence="1">Belongs to the glycosyl hydrolase 2 family.</text>
</comment>
<evidence type="ECO:0000256" key="2">
    <source>
        <dbReference type="ARBA" id="ARBA00022801"/>
    </source>
</evidence>
<dbReference type="Pfam" id="PF02836">
    <property type="entry name" value="Glyco_hydro_2_C"/>
    <property type="match status" value="1"/>
</dbReference>
<dbReference type="InterPro" id="IPR006103">
    <property type="entry name" value="Glyco_hydro_2_cat"/>
</dbReference>
<dbReference type="Gene3D" id="3.20.20.80">
    <property type="entry name" value="Glycosidases"/>
    <property type="match status" value="1"/>
</dbReference>
<feature type="domain" description="Glycosyl hydrolases family 2 sugar binding" evidence="6">
    <location>
        <begin position="4"/>
        <end position="155"/>
    </location>
</feature>
<dbReference type="InterPro" id="IPR017853">
    <property type="entry name" value="GH"/>
</dbReference>
<dbReference type="PATRIC" id="fig|1408103.3.peg.5148"/>
<feature type="domain" description="Glycoside hydrolase family 2 immunoglobulin-like beta-sandwich" evidence="4">
    <location>
        <begin position="159"/>
        <end position="254"/>
    </location>
</feature>
<keyword evidence="3" id="KW-0326">Glycosidase</keyword>
<keyword evidence="8" id="KW-1185">Reference proteome</keyword>
<evidence type="ECO:0000259" key="4">
    <source>
        <dbReference type="Pfam" id="PF00703"/>
    </source>
</evidence>
<dbReference type="InterPro" id="IPR006101">
    <property type="entry name" value="Glyco_hydro_2"/>
</dbReference>
<dbReference type="Pfam" id="PF02837">
    <property type="entry name" value="Glyco_hydro_2_N"/>
    <property type="match status" value="1"/>
</dbReference>
<dbReference type="PANTHER" id="PTHR42732:SF3">
    <property type="entry name" value="HYDROLASE"/>
    <property type="match status" value="1"/>
</dbReference>
<dbReference type="InterPro" id="IPR008979">
    <property type="entry name" value="Galactose-bd-like_sf"/>
</dbReference>
<reference evidence="7 8" key="1">
    <citation type="submission" date="2015-04" db="EMBL/GenBank/DDBJ databases">
        <title>Taxonomic description and genome sequence of Bacillus campisalis sp. nov., a novel member of the genus Bacillus isolated from solar saltern.</title>
        <authorList>
            <person name="Mathan Kumar R."/>
            <person name="Kaur G."/>
            <person name="Kumar A."/>
            <person name="Singh N.K."/>
            <person name="Kaur N."/>
            <person name="Kumar N."/>
            <person name="Mayilraj S."/>
        </authorList>
    </citation>
    <scope>NUCLEOTIDE SEQUENCE [LARGE SCALE GENOMIC DNA]</scope>
    <source>
        <strain evidence="7 8">SA2-6</strain>
    </source>
</reference>
<dbReference type="InterPro" id="IPR051913">
    <property type="entry name" value="GH2_Domain-Containing"/>
</dbReference>
<dbReference type="PANTHER" id="PTHR42732">
    <property type="entry name" value="BETA-GALACTOSIDASE"/>
    <property type="match status" value="1"/>
</dbReference>
<dbReference type="RefSeq" id="WP_046526133.1">
    <property type="nucleotide sequence ID" value="NZ_LAYY01000100.1"/>
</dbReference>
<dbReference type="InterPro" id="IPR006102">
    <property type="entry name" value="Ig-like_GH2"/>
</dbReference>
<evidence type="ECO:0000256" key="1">
    <source>
        <dbReference type="ARBA" id="ARBA00007401"/>
    </source>
</evidence>
<dbReference type="SUPFAM" id="SSF51445">
    <property type="entry name" value="(Trans)glycosidases"/>
    <property type="match status" value="1"/>
</dbReference>
<dbReference type="OrthoDB" id="9762066at2"/>
<dbReference type="Proteomes" id="UP000034166">
    <property type="component" value="Unassembled WGS sequence"/>
</dbReference>
<gene>
    <name evidence="7" type="ORF">WQ57_23870</name>
</gene>
<dbReference type="InterPro" id="IPR013783">
    <property type="entry name" value="Ig-like_fold"/>
</dbReference>
<evidence type="ECO:0000259" key="6">
    <source>
        <dbReference type="Pfam" id="PF02837"/>
    </source>
</evidence>
<dbReference type="Gene3D" id="2.60.40.10">
    <property type="entry name" value="Immunoglobulins"/>
    <property type="match status" value="1"/>
</dbReference>
<dbReference type="InterPro" id="IPR036156">
    <property type="entry name" value="Beta-gal/glucu_dom_sf"/>
</dbReference>
<dbReference type="Gene3D" id="2.60.120.260">
    <property type="entry name" value="Galactose-binding domain-like"/>
    <property type="match status" value="1"/>
</dbReference>
<dbReference type="EMBL" id="LAYY01000100">
    <property type="protein sequence ID" value="KKK33645.1"/>
    <property type="molecule type" value="Genomic_DNA"/>
</dbReference>
<evidence type="ECO:0000313" key="8">
    <source>
        <dbReference type="Proteomes" id="UP000034166"/>
    </source>
</evidence>
<dbReference type="GO" id="GO:0005975">
    <property type="term" value="P:carbohydrate metabolic process"/>
    <property type="evidence" value="ECO:0007669"/>
    <property type="project" value="InterPro"/>
</dbReference>
<organism evidence="7 8">
    <name type="scientific">Mesobacillus campisalis</name>
    <dbReference type="NCBI Taxonomy" id="1408103"/>
    <lineage>
        <taxon>Bacteria</taxon>
        <taxon>Bacillati</taxon>
        <taxon>Bacillota</taxon>
        <taxon>Bacilli</taxon>
        <taxon>Bacillales</taxon>
        <taxon>Bacillaceae</taxon>
        <taxon>Mesobacillus</taxon>
    </lineage>
</organism>
<feature type="domain" description="Glycoside hydrolase family 2 catalytic" evidence="5">
    <location>
        <begin position="257"/>
        <end position="477"/>
    </location>
</feature>
<proteinExistence type="inferred from homology"/>
<accession>A0A0M2SM10</accession>
<keyword evidence="2" id="KW-0378">Hydrolase</keyword>
<evidence type="ECO:0000256" key="3">
    <source>
        <dbReference type="ARBA" id="ARBA00023295"/>
    </source>
</evidence>
<dbReference type="PRINTS" id="PR00132">
    <property type="entry name" value="GLHYDRLASE2"/>
</dbReference>
<sequence length="909" mass="104371">MREIQSLDGVWNFRPDRKGEGEWRDWQINGIPEGNDVDVPHIWQRDGGSLISYNGAAWYEKSFTFLGKEGRVFLHFGAVDYHARVWLNGHYVGEHEGGFTPFEFEISDFLVQDAENRVTVRVFDPEDNAEIPIGKQGSWYTRVSGIWQSVYIESRPAAFIEAAQVTPDIDKSEIKVNYRIRGDVSNSAAVQFAVRHHLSADRPVVSETATITGNQNEYTLRIPNPILWDMENPHLYDLEIRFGEDLKTFTFGMRKVSFEDGRMMLNDKPVYIRGALDQAFYPNTVYVAPSDDFIQKEIQLAKQMGFNLLRKHIKVEIPRYLYWADRMGMLIWAEPPNYVKFTPQATRRFQNELTAMIKRDFNHPSILIWSIYNEEWGLEWDLANDPVKQKHVEEMYDYVKELDPTRLICDNSGWTHVKTDINDHHRYFVCPDQLEAWQKDLDEFVIGNPDKNFVDGYQSNGEPIIISEFGVWGLPSVDKLKEHYGEEPWWFINQGEESHQEDYKKPTTGMENFTKYQLHETFDTFEDLAAASQKRMFRAVKSIVEEMRKRVEIAGYVVTEFTDIEWETNGWLDYLRNPKEGFEHLIDFNGPIIVMVDKMANNLWTGEKVSLGLVISNDDVKSFEASVHWSIPTLEVSGVVPIGSCVEPLIKIEDAISFKVPEVESAGFHELKLVLKAGDQILAVNQEEMTITPRDIKKKGEISVRESSERLQSELVLSGYEVNSNLSQGVPLIADHLDQEILDFVRNGGEVIFLAEEGDRIEEKGHFTFRELPAGESWPRASSFNFVNPGFFPEVPLHPEMGWETDLLIPDYVVPFSDYKKPGSRRSINMFGSPGLAQSAKIISGYFQGWIGQVGGSIMVQKYGKGTITLTTWKLKENYGKHPIATQVVDSLVLLDTREVLKMEEEAKV</sequence>
<dbReference type="AlphaFoldDB" id="A0A0M2SM10"/>
<evidence type="ECO:0000313" key="7">
    <source>
        <dbReference type="EMBL" id="KKK33645.1"/>
    </source>
</evidence>
<protein>
    <submittedName>
        <fullName evidence="7">Uncharacterized protein</fullName>
    </submittedName>
</protein>
<evidence type="ECO:0000259" key="5">
    <source>
        <dbReference type="Pfam" id="PF02836"/>
    </source>
</evidence>
<comment type="caution">
    <text evidence="7">The sequence shown here is derived from an EMBL/GenBank/DDBJ whole genome shotgun (WGS) entry which is preliminary data.</text>
</comment>
<dbReference type="SUPFAM" id="SSF49303">
    <property type="entry name" value="beta-Galactosidase/glucuronidase domain"/>
    <property type="match status" value="1"/>
</dbReference>
<dbReference type="SUPFAM" id="SSF49785">
    <property type="entry name" value="Galactose-binding domain-like"/>
    <property type="match status" value="1"/>
</dbReference>
<dbReference type="InterPro" id="IPR006104">
    <property type="entry name" value="Glyco_hydro_2_N"/>
</dbReference>
<dbReference type="GO" id="GO:0004553">
    <property type="term" value="F:hydrolase activity, hydrolyzing O-glycosyl compounds"/>
    <property type="evidence" value="ECO:0007669"/>
    <property type="project" value="InterPro"/>
</dbReference>